<feature type="coiled-coil region" evidence="1">
    <location>
        <begin position="49"/>
        <end position="94"/>
    </location>
</feature>
<dbReference type="Proteomes" id="UP000183085">
    <property type="component" value="Unassembled WGS sequence"/>
</dbReference>
<reference evidence="2 3" key="1">
    <citation type="journal article" date="2016" name="Environ. Microbiol.">
        <title>Genomic resolution of a cold subsurface aquifer community provides metabolic insights for novel microbes adapted to high CO concentrations.</title>
        <authorList>
            <person name="Probst A.J."/>
            <person name="Castelle C.J."/>
            <person name="Singh A."/>
            <person name="Brown C.T."/>
            <person name="Anantharaman K."/>
            <person name="Sharon I."/>
            <person name="Hug L.A."/>
            <person name="Burstein D."/>
            <person name="Emerson J.B."/>
            <person name="Thomas B.C."/>
            <person name="Banfield J.F."/>
        </authorList>
    </citation>
    <scope>NUCLEOTIDE SEQUENCE [LARGE SCALE GENOMIC DNA]</scope>
    <source>
        <strain evidence="2">CG2_30_40_21</strain>
    </source>
</reference>
<dbReference type="AlphaFoldDB" id="A0A1J5EF26"/>
<dbReference type="EMBL" id="MNYI01000065">
    <property type="protein sequence ID" value="OIP41950.1"/>
    <property type="molecule type" value="Genomic_DNA"/>
</dbReference>
<gene>
    <name evidence="2" type="ORF">AUJ95_02360</name>
</gene>
<name>A0A1J5EF26_9BACT</name>
<evidence type="ECO:0000313" key="3">
    <source>
        <dbReference type="Proteomes" id="UP000183085"/>
    </source>
</evidence>
<evidence type="ECO:0000313" key="2">
    <source>
        <dbReference type="EMBL" id="OIP41950.1"/>
    </source>
</evidence>
<evidence type="ECO:0000256" key="1">
    <source>
        <dbReference type="SAM" id="Coils"/>
    </source>
</evidence>
<sequence>MMEVVVENVKKLIQELILPEIGIIKDEYLEIKSILLLTNKRIDDINTHLADQSRRIDGLRVELKEEIAKNTARIDETNKRIDETNKRIDGLDKSLTARIDETNKRMDRLYDVVVRRDDHKVLERRIVHVEQVIEGMKEELLKLAA</sequence>
<comment type="caution">
    <text evidence="2">The sequence shown here is derived from an EMBL/GenBank/DDBJ whole genome shotgun (WGS) entry which is preliminary data.</text>
</comment>
<organism evidence="2 3">
    <name type="scientific">Candidatus Desantisbacteria bacterium CG2_30_40_21</name>
    <dbReference type="NCBI Taxonomy" id="1817895"/>
    <lineage>
        <taxon>Bacteria</taxon>
        <taxon>Candidatus Desantisiibacteriota</taxon>
    </lineage>
</organism>
<proteinExistence type="predicted"/>
<keyword evidence="1" id="KW-0175">Coiled coil</keyword>
<accession>A0A1J5EF26</accession>
<dbReference type="STRING" id="1817895.AUJ95_02360"/>
<evidence type="ECO:0008006" key="4">
    <source>
        <dbReference type="Google" id="ProtNLM"/>
    </source>
</evidence>
<protein>
    <recommendedName>
        <fullName evidence="4">t-SNARE coiled-coil homology domain-containing protein</fullName>
    </recommendedName>
</protein>